<dbReference type="PANTHER" id="PTHR11835">
    <property type="entry name" value="DECARBOXYLATING DEHYDROGENASES-ISOCITRATE, ISOPROPYLMALATE, TARTRATE"/>
    <property type="match status" value="1"/>
</dbReference>
<comment type="caution">
    <text evidence="4">The sequence shown here is derived from an EMBL/GenBank/DDBJ whole genome shotgun (WGS) entry which is preliminary data.</text>
</comment>
<name>A0A1A6GNZ2_NEOLE</name>
<dbReference type="GO" id="GO:0006099">
    <property type="term" value="P:tricarboxylic acid cycle"/>
    <property type="evidence" value="ECO:0007669"/>
    <property type="project" value="UniProtKB-KW"/>
</dbReference>
<dbReference type="PANTHER" id="PTHR11835:SF42">
    <property type="entry name" value="ISOCITRATE DEHYDROGENASE [NAD] SUBUNIT BETA, MITOCHONDRIAL"/>
    <property type="match status" value="1"/>
</dbReference>
<accession>A0A1A6GNZ2</accession>
<protein>
    <submittedName>
        <fullName evidence="4">Uncharacterized protein</fullName>
    </submittedName>
</protein>
<evidence type="ECO:0000256" key="3">
    <source>
        <dbReference type="ARBA" id="ARBA00022532"/>
    </source>
</evidence>
<evidence type="ECO:0000313" key="4">
    <source>
        <dbReference type="EMBL" id="OBS67579.1"/>
    </source>
</evidence>
<gene>
    <name evidence="4" type="ORF">A6R68_03842</name>
</gene>
<keyword evidence="3" id="KW-0816">Tricarboxylic acid cycle</keyword>
<dbReference type="OrthoDB" id="10261637at2759"/>
<dbReference type="GO" id="GO:0006102">
    <property type="term" value="P:isocitrate metabolic process"/>
    <property type="evidence" value="ECO:0007669"/>
    <property type="project" value="TreeGrafter"/>
</dbReference>
<evidence type="ECO:0000256" key="1">
    <source>
        <dbReference type="ARBA" id="ARBA00007769"/>
    </source>
</evidence>
<organism evidence="4 5">
    <name type="scientific">Neotoma lepida</name>
    <name type="common">Desert woodrat</name>
    <dbReference type="NCBI Taxonomy" id="56216"/>
    <lineage>
        <taxon>Eukaryota</taxon>
        <taxon>Metazoa</taxon>
        <taxon>Chordata</taxon>
        <taxon>Craniata</taxon>
        <taxon>Vertebrata</taxon>
        <taxon>Euteleostomi</taxon>
        <taxon>Mammalia</taxon>
        <taxon>Eutheria</taxon>
        <taxon>Euarchontoglires</taxon>
        <taxon>Glires</taxon>
        <taxon>Rodentia</taxon>
        <taxon>Myomorpha</taxon>
        <taxon>Muroidea</taxon>
        <taxon>Cricetidae</taxon>
        <taxon>Neotominae</taxon>
        <taxon>Neotoma</taxon>
    </lineage>
</organism>
<dbReference type="STRING" id="56216.A0A1A6GNZ2"/>
<dbReference type="AlphaFoldDB" id="A0A1A6GNZ2"/>
<dbReference type="GO" id="GO:0005739">
    <property type="term" value="C:mitochondrion"/>
    <property type="evidence" value="ECO:0007669"/>
    <property type="project" value="TreeGrafter"/>
</dbReference>
<sequence length="214" mass="24179">MSVGSSQIQGFVLEREELEQMVRQDRILIASEELKHVPDSMKHEVVIIGKIYTPMEYKGKLALYDMQLWLKLELVANVVPVKALPGYTTQPSKLFLMVQNPFQFDELMMPKLYRNIIDNLAASLVRGAGVVLTPNMLRHLSLEYHSSMIQKKVTKVGKVQTQDLGPGLLVSRGEQQIHGVLGPLRQAPATVNQVLLEVEFQQPACMIWDEEKVS</sequence>
<dbReference type="EMBL" id="LZPO01078268">
    <property type="protein sequence ID" value="OBS67579.1"/>
    <property type="molecule type" value="Genomic_DNA"/>
</dbReference>
<evidence type="ECO:0000256" key="2">
    <source>
        <dbReference type="ARBA" id="ARBA00011525"/>
    </source>
</evidence>
<comment type="subunit">
    <text evidence="2">Heterooligomer of subunits alpha (IDH3A), beta (IDH3B), and gamma (IDH3G) in the apparent ratio of 2:1:1. The heterodimer containing one IDH3A and one IDH3B subunit and the heterodimer containing one IDH3A and one IDH3G subunit assemble into a heterotetramer (which contains two subunits of IDH3A, one of IDH3B and one of IDH3G) and further into the heterooctamer.</text>
</comment>
<keyword evidence="5" id="KW-1185">Reference proteome</keyword>
<dbReference type="Proteomes" id="UP000092124">
    <property type="component" value="Unassembled WGS sequence"/>
</dbReference>
<evidence type="ECO:0000313" key="5">
    <source>
        <dbReference type="Proteomes" id="UP000092124"/>
    </source>
</evidence>
<comment type="similarity">
    <text evidence="1">Belongs to the isocitrate and isopropylmalate dehydrogenases family.</text>
</comment>
<proteinExistence type="inferred from homology"/>
<feature type="non-terminal residue" evidence="4">
    <location>
        <position position="214"/>
    </location>
</feature>
<reference evidence="4 5" key="1">
    <citation type="submission" date="2016-06" db="EMBL/GenBank/DDBJ databases">
        <title>The Draft Genome Sequence and Annotation of the Desert Woodrat Neotoma lepida.</title>
        <authorList>
            <person name="Campbell M."/>
            <person name="Oakeson K.F."/>
            <person name="Yandell M."/>
            <person name="Halpert J.R."/>
            <person name="Dearing D."/>
        </authorList>
    </citation>
    <scope>NUCLEOTIDE SEQUENCE [LARGE SCALE GENOMIC DNA]</scope>
    <source>
        <strain evidence="4">417</strain>
        <tissue evidence="4">Liver</tissue>
    </source>
</reference>